<dbReference type="InterPro" id="IPR011009">
    <property type="entry name" value="Kinase-like_dom_sf"/>
</dbReference>
<dbReference type="PANTHER" id="PTHR45800">
    <property type="entry name" value="PHOSPHATIDYLINOSITOL 4-KINASE GAMMA"/>
    <property type="match status" value="1"/>
</dbReference>
<dbReference type="InterPro" id="IPR029071">
    <property type="entry name" value="Ubiquitin-like_domsf"/>
</dbReference>
<dbReference type="PROSITE" id="PS50053">
    <property type="entry name" value="UBIQUITIN_2"/>
    <property type="match status" value="2"/>
</dbReference>
<evidence type="ECO:0000259" key="7">
    <source>
        <dbReference type="PROSITE" id="PS50053"/>
    </source>
</evidence>
<sequence length="696" mass="78352">MWDCLKLVDLGFVHLDLPSVGIKFQTLRFYGQDKNQTQRLYFRSLTSPPIDIFPGIINPTKLSHNHLNPKTKSHHLTSDAFLFLVTTSSTDHVSIHHHQHRYKLITFFKLTFGSSQPAESSFGVNRVKCPLIRGSFGGPSVERALGFWFFSFVSVSEQTVDVALSPIHIESGFIHNRNKSIVIYLTVADSVIPMCILESDSIASVKLRIQTCKGFLVKKQKLVFEGKELSRNNTLLTDYGVSSGDVLHLILRVSNLLVITVETAFRKEFKFQVERFRNIRHLKQKISEQAKGFPFVNIDDQEILCNGEKLDDQRLIDDICKNQDAVVHLVVQKPQESQPRKDLGNKKIQNKSLLQPIIINPEMKIPPVIWDMLHSASEGLKKMKKPIRSSEGTGGAYFMQHPSGKKHVAIFKPIDEEPMAVNNPQGLPPSTNGEGLKRGTKVGEGALREVAAYILDHPLTGPRSTKMEMGFSGVPPTIMVKCLNEEFNHPQGYDGGEKNIKIGSLQMFVKNCGSCEDLGPRDFPVEEVHKITVFDLRTANADRHAGNILMNREGDRIVLIPIDHGYCLPENFEDCTFDWLYWPQARKPYSQKSLDYINSLDAEQDIALLSSYGWDLSLECARTFRISTMLLKKGAKKGLSPFTIGKIMCRETLNKESMIEKIVGKAYGSMITGRSEAVFLETVSKIMDSELENVCV</sequence>
<dbReference type="InterPro" id="IPR000403">
    <property type="entry name" value="PI3/4_kinase_cat_dom"/>
</dbReference>
<dbReference type="InterPro" id="IPR044571">
    <property type="entry name" value="P4KG1-8"/>
</dbReference>
<keyword evidence="5" id="KW-0418">Kinase</keyword>
<dbReference type="CDD" id="cd17039">
    <property type="entry name" value="Ubl_ubiquitin_like"/>
    <property type="match status" value="1"/>
</dbReference>
<dbReference type="PROSITE" id="PS50290">
    <property type="entry name" value="PI3_4_KINASE_3"/>
    <property type="match status" value="1"/>
</dbReference>
<accession>A0AA35ZF90</accession>
<dbReference type="GO" id="GO:0004430">
    <property type="term" value="F:1-phosphatidylinositol 4-kinase activity"/>
    <property type="evidence" value="ECO:0007669"/>
    <property type="project" value="UniProtKB-EC"/>
</dbReference>
<dbReference type="InterPro" id="IPR000626">
    <property type="entry name" value="Ubiquitin-like_dom"/>
</dbReference>
<evidence type="ECO:0000313" key="10">
    <source>
        <dbReference type="Proteomes" id="UP001177003"/>
    </source>
</evidence>
<keyword evidence="3" id="KW-0808">Transferase</keyword>
<evidence type="ECO:0000259" key="8">
    <source>
        <dbReference type="PROSITE" id="PS50290"/>
    </source>
</evidence>
<dbReference type="EC" id="2.7.1.67" evidence="2"/>
<dbReference type="EMBL" id="OX465082">
    <property type="protein sequence ID" value="CAI9291093.1"/>
    <property type="molecule type" value="Genomic_DNA"/>
</dbReference>
<evidence type="ECO:0000313" key="9">
    <source>
        <dbReference type="EMBL" id="CAI9291093.1"/>
    </source>
</evidence>
<dbReference type="GO" id="GO:0005524">
    <property type="term" value="F:ATP binding"/>
    <property type="evidence" value="ECO:0007669"/>
    <property type="project" value="UniProtKB-KW"/>
</dbReference>
<dbReference type="AlphaFoldDB" id="A0AA35ZF90"/>
<dbReference type="PANTHER" id="PTHR45800:SF5">
    <property type="entry name" value="PHOSPHATIDYLINOSITOL 4-KINASE GAMMA 2"/>
    <property type="match status" value="1"/>
</dbReference>
<dbReference type="Pfam" id="PF00240">
    <property type="entry name" value="ubiquitin"/>
    <property type="match status" value="2"/>
</dbReference>
<dbReference type="Pfam" id="PF00454">
    <property type="entry name" value="PI3_PI4_kinase"/>
    <property type="match status" value="1"/>
</dbReference>
<dbReference type="Proteomes" id="UP001177003">
    <property type="component" value="Chromosome 6"/>
</dbReference>
<evidence type="ECO:0000256" key="6">
    <source>
        <dbReference type="ARBA" id="ARBA00022840"/>
    </source>
</evidence>
<dbReference type="SUPFAM" id="SSF56112">
    <property type="entry name" value="Protein kinase-like (PK-like)"/>
    <property type="match status" value="1"/>
</dbReference>
<evidence type="ECO:0000256" key="2">
    <source>
        <dbReference type="ARBA" id="ARBA00012169"/>
    </source>
</evidence>
<reference evidence="9" key="1">
    <citation type="submission" date="2023-04" db="EMBL/GenBank/DDBJ databases">
        <authorList>
            <person name="Vijverberg K."/>
            <person name="Xiong W."/>
            <person name="Schranz E."/>
        </authorList>
    </citation>
    <scope>NUCLEOTIDE SEQUENCE</scope>
</reference>
<gene>
    <name evidence="9" type="ORF">LSALG_LOCUS30254</name>
</gene>
<keyword evidence="4" id="KW-0547">Nucleotide-binding</keyword>
<dbReference type="Gene3D" id="3.10.20.90">
    <property type="entry name" value="Phosphatidylinositol 3-kinase Catalytic Subunit, Chain A, domain 1"/>
    <property type="match status" value="2"/>
</dbReference>
<evidence type="ECO:0000256" key="3">
    <source>
        <dbReference type="ARBA" id="ARBA00022679"/>
    </source>
</evidence>
<dbReference type="SMART" id="SM00213">
    <property type="entry name" value="UBQ"/>
    <property type="match status" value="2"/>
</dbReference>
<evidence type="ECO:0000256" key="1">
    <source>
        <dbReference type="ARBA" id="ARBA00008941"/>
    </source>
</evidence>
<organism evidence="9 10">
    <name type="scientific">Lactuca saligna</name>
    <name type="common">Willowleaf lettuce</name>
    <dbReference type="NCBI Taxonomy" id="75948"/>
    <lineage>
        <taxon>Eukaryota</taxon>
        <taxon>Viridiplantae</taxon>
        <taxon>Streptophyta</taxon>
        <taxon>Embryophyta</taxon>
        <taxon>Tracheophyta</taxon>
        <taxon>Spermatophyta</taxon>
        <taxon>Magnoliopsida</taxon>
        <taxon>eudicotyledons</taxon>
        <taxon>Gunneridae</taxon>
        <taxon>Pentapetalae</taxon>
        <taxon>asterids</taxon>
        <taxon>campanulids</taxon>
        <taxon>Asterales</taxon>
        <taxon>Asteraceae</taxon>
        <taxon>Cichorioideae</taxon>
        <taxon>Cichorieae</taxon>
        <taxon>Lactucinae</taxon>
        <taxon>Lactuca</taxon>
    </lineage>
</organism>
<name>A0AA35ZF90_LACSI</name>
<keyword evidence="6" id="KW-0067">ATP-binding</keyword>
<feature type="domain" description="PI3K/PI4K catalytic" evidence="8">
    <location>
        <begin position="383"/>
        <end position="678"/>
    </location>
</feature>
<proteinExistence type="inferred from homology"/>
<feature type="domain" description="Ubiquitin-like" evidence="7">
    <location>
        <begin position="257"/>
        <end position="336"/>
    </location>
</feature>
<keyword evidence="10" id="KW-1185">Reference proteome</keyword>
<dbReference type="SUPFAM" id="SSF54236">
    <property type="entry name" value="Ubiquitin-like"/>
    <property type="match status" value="2"/>
</dbReference>
<feature type="domain" description="Ubiquitin-like" evidence="7">
    <location>
        <begin position="181"/>
        <end position="252"/>
    </location>
</feature>
<protein>
    <recommendedName>
        <fullName evidence="2">1-phosphatidylinositol 4-kinase</fullName>
        <ecNumber evidence="2">2.7.1.67</ecNumber>
    </recommendedName>
</protein>
<evidence type="ECO:0000256" key="5">
    <source>
        <dbReference type="ARBA" id="ARBA00022777"/>
    </source>
</evidence>
<evidence type="ECO:0000256" key="4">
    <source>
        <dbReference type="ARBA" id="ARBA00022741"/>
    </source>
</evidence>
<comment type="similarity">
    <text evidence="1">Belongs to the PI3/PI4-kinase family. Type II PI4K subfamily.</text>
</comment>